<dbReference type="Pfam" id="PF07607">
    <property type="entry name" value="DUF1570"/>
    <property type="match status" value="1"/>
</dbReference>
<evidence type="ECO:0000256" key="1">
    <source>
        <dbReference type="SAM" id="SignalP"/>
    </source>
</evidence>
<dbReference type="EMBL" id="CP036272">
    <property type="protein sequence ID" value="QDT60198.1"/>
    <property type="molecule type" value="Genomic_DNA"/>
</dbReference>
<sequence precursor="true">MVHCLERLVARRRCLLASLLTLALAVAALPQAACIAAAPSLVRFTANSRQQLGTVLLNLADQAIVLGRDGQLHTLQGQQATTIQAEKGTFSAIDALELKTQLAKEFGSGFEVQLTQHFVIVQPKNRGSHWPDLFERSHRSFLHYMTKRNVNIRSGRFPMVAVVMPDQAAMYGELAKMGLTAKRVAGVYARESNRVITHDGGHRSMVESTLRHEAAHQSAYNFNVHSRVNVTPRWITEGLGQMFEPQSMATPIAGHVWRDRVNHECVDYLNTMVKDSDTQGLAEAMNDLVGSDEMFANPKTTVYAYSLAWAMMFYLAEHEPHRFQNLVHDTVSRGAFRQYPRQDRLRDFHSWAGCSPEQFAIKLSRFIESI</sequence>
<reference evidence="3 4" key="1">
    <citation type="submission" date="2019-02" db="EMBL/GenBank/DDBJ databases">
        <title>Deep-cultivation of Planctomycetes and their phenomic and genomic characterization uncovers novel biology.</title>
        <authorList>
            <person name="Wiegand S."/>
            <person name="Jogler M."/>
            <person name="Boedeker C."/>
            <person name="Pinto D."/>
            <person name="Vollmers J."/>
            <person name="Rivas-Marin E."/>
            <person name="Kohn T."/>
            <person name="Peeters S.H."/>
            <person name="Heuer A."/>
            <person name="Rast P."/>
            <person name="Oberbeckmann S."/>
            <person name="Bunk B."/>
            <person name="Jeske O."/>
            <person name="Meyerdierks A."/>
            <person name="Storesund J.E."/>
            <person name="Kallscheuer N."/>
            <person name="Luecker S."/>
            <person name="Lage O.M."/>
            <person name="Pohl T."/>
            <person name="Merkel B.J."/>
            <person name="Hornburger P."/>
            <person name="Mueller R.-W."/>
            <person name="Bruemmer F."/>
            <person name="Labrenz M."/>
            <person name="Spormann A.M."/>
            <person name="Op den Camp H."/>
            <person name="Overmann J."/>
            <person name="Amann R."/>
            <person name="Jetten M.S.M."/>
            <person name="Mascher T."/>
            <person name="Medema M.H."/>
            <person name="Devos D.P."/>
            <person name="Kaster A.-K."/>
            <person name="Ovreas L."/>
            <person name="Rohde M."/>
            <person name="Galperin M.Y."/>
            <person name="Jogler C."/>
        </authorList>
    </citation>
    <scope>NUCLEOTIDE SEQUENCE [LARGE SCALE GENOMIC DNA]</scope>
    <source>
        <strain evidence="3 4">SV_7m_r</strain>
    </source>
</reference>
<feature type="signal peptide" evidence="1">
    <location>
        <begin position="1"/>
        <end position="32"/>
    </location>
</feature>
<proteinExistence type="predicted"/>
<dbReference type="Proteomes" id="UP000315003">
    <property type="component" value="Chromosome"/>
</dbReference>
<feature type="chain" id="PRO_5022031585" description="DUF1570 domain-containing protein" evidence="1">
    <location>
        <begin position="33"/>
        <end position="370"/>
    </location>
</feature>
<feature type="domain" description="DUF1570" evidence="2">
    <location>
        <begin position="208"/>
        <end position="330"/>
    </location>
</feature>
<dbReference type="InterPro" id="IPR011464">
    <property type="entry name" value="DUF1570"/>
</dbReference>
<organism evidence="3 4">
    <name type="scientific">Stieleria bergensis</name>
    <dbReference type="NCBI Taxonomy" id="2528025"/>
    <lineage>
        <taxon>Bacteria</taxon>
        <taxon>Pseudomonadati</taxon>
        <taxon>Planctomycetota</taxon>
        <taxon>Planctomycetia</taxon>
        <taxon>Pirellulales</taxon>
        <taxon>Pirellulaceae</taxon>
        <taxon>Stieleria</taxon>
    </lineage>
</organism>
<name>A0A517SVQ8_9BACT</name>
<protein>
    <recommendedName>
        <fullName evidence="2">DUF1570 domain-containing protein</fullName>
    </recommendedName>
</protein>
<gene>
    <name evidence="3" type="ORF">SV7mr_27160</name>
</gene>
<evidence type="ECO:0000313" key="4">
    <source>
        <dbReference type="Proteomes" id="UP000315003"/>
    </source>
</evidence>
<keyword evidence="1" id="KW-0732">Signal</keyword>
<dbReference type="AlphaFoldDB" id="A0A517SVQ8"/>
<evidence type="ECO:0000313" key="3">
    <source>
        <dbReference type="EMBL" id="QDT60198.1"/>
    </source>
</evidence>
<evidence type="ECO:0000259" key="2">
    <source>
        <dbReference type="Pfam" id="PF07607"/>
    </source>
</evidence>
<accession>A0A517SVQ8</accession>
<keyword evidence="4" id="KW-1185">Reference proteome</keyword>